<organism evidence="2 3">
    <name type="scientific">Plakobranchus ocellatus</name>
    <dbReference type="NCBI Taxonomy" id="259542"/>
    <lineage>
        <taxon>Eukaryota</taxon>
        <taxon>Metazoa</taxon>
        <taxon>Spiralia</taxon>
        <taxon>Lophotrochozoa</taxon>
        <taxon>Mollusca</taxon>
        <taxon>Gastropoda</taxon>
        <taxon>Heterobranchia</taxon>
        <taxon>Euthyneura</taxon>
        <taxon>Panpulmonata</taxon>
        <taxon>Sacoglossa</taxon>
        <taxon>Placobranchoidea</taxon>
        <taxon>Plakobranchidae</taxon>
        <taxon>Plakobranchus</taxon>
    </lineage>
</organism>
<feature type="compositionally biased region" description="Basic and acidic residues" evidence="1">
    <location>
        <begin position="25"/>
        <end position="37"/>
    </location>
</feature>
<evidence type="ECO:0000313" key="2">
    <source>
        <dbReference type="EMBL" id="GFN87920.1"/>
    </source>
</evidence>
<sequence length="118" mass="12964">MNCMLREIQNSEDKSTGDESNDTELNERMLNTDDRDGTVLADGVPRPSRECTTEGGRSGDDRLIARISIGSDRQENSEQDSRCTSVVASESGSLCSTLVPVKRGRKKKAKTTRELGKK</sequence>
<gene>
    <name evidence="2" type="ORF">PoB_001442600</name>
</gene>
<keyword evidence="3" id="KW-1185">Reference proteome</keyword>
<reference evidence="2 3" key="1">
    <citation type="journal article" date="2021" name="Elife">
        <title>Chloroplast acquisition without the gene transfer in kleptoplastic sea slugs, Plakobranchus ocellatus.</title>
        <authorList>
            <person name="Maeda T."/>
            <person name="Takahashi S."/>
            <person name="Yoshida T."/>
            <person name="Shimamura S."/>
            <person name="Takaki Y."/>
            <person name="Nagai Y."/>
            <person name="Toyoda A."/>
            <person name="Suzuki Y."/>
            <person name="Arimoto A."/>
            <person name="Ishii H."/>
            <person name="Satoh N."/>
            <person name="Nishiyama T."/>
            <person name="Hasebe M."/>
            <person name="Maruyama T."/>
            <person name="Minagawa J."/>
            <person name="Obokata J."/>
            <person name="Shigenobu S."/>
        </authorList>
    </citation>
    <scope>NUCLEOTIDE SEQUENCE [LARGE SCALE GENOMIC DNA]</scope>
</reference>
<accession>A0AAV3YKX2</accession>
<feature type="region of interest" description="Disordered" evidence="1">
    <location>
        <begin position="1"/>
        <end position="63"/>
    </location>
</feature>
<feature type="compositionally biased region" description="Basic and acidic residues" evidence="1">
    <location>
        <begin position="47"/>
        <end position="63"/>
    </location>
</feature>
<dbReference type="Proteomes" id="UP000735302">
    <property type="component" value="Unassembled WGS sequence"/>
</dbReference>
<name>A0AAV3YKX2_9GAST</name>
<dbReference type="EMBL" id="BLXT01001819">
    <property type="protein sequence ID" value="GFN87920.1"/>
    <property type="molecule type" value="Genomic_DNA"/>
</dbReference>
<proteinExistence type="predicted"/>
<comment type="caution">
    <text evidence="2">The sequence shown here is derived from an EMBL/GenBank/DDBJ whole genome shotgun (WGS) entry which is preliminary data.</text>
</comment>
<evidence type="ECO:0000313" key="3">
    <source>
        <dbReference type="Proteomes" id="UP000735302"/>
    </source>
</evidence>
<protein>
    <submittedName>
        <fullName evidence="2">Uncharacterized protein</fullName>
    </submittedName>
</protein>
<evidence type="ECO:0000256" key="1">
    <source>
        <dbReference type="SAM" id="MobiDB-lite"/>
    </source>
</evidence>
<dbReference type="AlphaFoldDB" id="A0AAV3YKX2"/>